<dbReference type="SUPFAM" id="SSF51197">
    <property type="entry name" value="Clavaminate synthase-like"/>
    <property type="match status" value="1"/>
</dbReference>
<dbReference type="EMBL" id="CAMXCT020006558">
    <property type="protein sequence ID" value="CAL1169314.1"/>
    <property type="molecule type" value="Genomic_DNA"/>
</dbReference>
<organism evidence="8">
    <name type="scientific">Cladocopium goreaui</name>
    <dbReference type="NCBI Taxonomy" id="2562237"/>
    <lineage>
        <taxon>Eukaryota</taxon>
        <taxon>Sar</taxon>
        <taxon>Alveolata</taxon>
        <taxon>Dinophyceae</taxon>
        <taxon>Suessiales</taxon>
        <taxon>Symbiodiniaceae</taxon>
        <taxon>Cladocopium</taxon>
    </lineage>
</organism>
<sequence>MASQQVMSRLRWNHFRCLEPRSFADAARNLQMKFLNGRFGALIEHVTAADLQSPELGQMLRRTWLQAGLLVIRGLDLSPDDFASISRHFGVLGPVPAGREHAKLGPGGCILRIGNVRDQTGKLISQPSSTKENVLLDGSSQYRPAERLPVWHTDGTFKETPEAGTALYCRQAPEEGGATCFADAASAWEGLAFDQQRHLLKLDCICSLAHHDAKLRKRNPDYPMLTEEERKRNPPRRVPLSLQHPETGRRAIYGINSSTCFVVEKGQEVEPEKLERHELSGEEDDSVSILQELLVHVTAPKYTVFWQWKAGDLASLLCQIGDFDGLCEFDPTFAAEVRKQSWVKRSADISRSQRTTGDTDLEESQSLHPSI</sequence>
<dbReference type="InterPro" id="IPR003819">
    <property type="entry name" value="TauD/TfdA-like"/>
</dbReference>
<evidence type="ECO:0000256" key="2">
    <source>
        <dbReference type="ARBA" id="ARBA00022723"/>
    </source>
</evidence>
<keyword evidence="11" id="KW-1185">Reference proteome</keyword>
<evidence type="ECO:0000256" key="3">
    <source>
        <dbReference type="ARBA" id="ARBA00022964"/>
    </source>
</evidence>
<dbReference type="GO" id="GO:0051213">
    <property type="term" value="F:dioxygenase activity"/>
    <property type="evidence" value="ECO:0007669"/>
    <property type="project" value="UniProtKB-KW"/>
</dbReference>
<evidence type="ECO:0000313" key="10">
    <source>
        <dbReference type="EMBL" id="CAL4803251.1"/>
    </source>
</evidence>
<feature type="compositionally biased region" description="Polar residues" evidence="6">
    <location>
        <begin position="349"/>
        <end position="371"/>
    </location>
</feature>
<proteinExistence type="inferred from homology"/>
<accession>A0A9P1DT88</accession>
<evidence type="ECO:0000313" key="11">
    <source>
        <dbReference type="Proteomes" id="UP001152797"/>
    </source>
</evidence>
<reference evidence="8" key="1">
    <citation type="submission" date="2022-10" db="EMBL/GenBank/DDBJ databases">
        <authorList>
            <person name="Chen Y."/>
            <person name="Dougan E. K."/>
            <person name="Chan C."/>
            <person name="Rhodes N."/>
            <person name="Thang M."/>
        </authorList>
    </citation>
    <scope>NUCLEOTIDE SEQUENCE</scope>
</reference>
<protein>
    <submittedName>
        <fullName evidence="10">Alpha-ketoglutarate-dependent taurine dioxygenase</fullName>
    </submittedName>
</protein>
<dbReference type="PANTHER" id="PTHR43779">
    <property type="entry name" value="DIOXYGENASE RV0097-RELATED"/>
    <property type="match status" value="1"/>
</dbReference>
<dbReference type="Pfam" id="PF02668">
    <property type="entry name" value="TauD"/>
    <property type="match status" value="1"/>
</dbReference>
<dbReference type="EMBL" id="CAMXCT030006558">
    <property type="protein sequence ID" value="CAL4803251.1"/>
    <property type="molecule type" value="Genomic_DNA"/>
</dbReference>
<dbReference type="EMBL" id="CAMXCT010006558">
    <property type="protein sequence ID" value="CAI4015939.1"/>
    <property type="molecule type" value="Genomic_DNA"/>
</dbReference>
<feature type="domain" description="TauD/TfdA-like" evidence="7">
    <location>
        <begin position="45"/>
        <end position="314"/>
    </location>
</feature>
<dbReference type="InterPro" id="IPR051178">
    <property type="entry name" value="TfdA_dioxygenase"/>
</dbReference>
<evidence type="ECO:0000256" key="4">
    <source>
        <dbReference type="ARBA" id="ARBA00023002"/>
    </source>
</evidence>
<dbReference type="PANTHER" id="PTHR43779:SF3">
    <property type="entry name" value="(3R)-3-[(CARBOXYMETHYL)AMINO]FATTY ACID OXYGENASE_DECARBOXYLASE"/>
    <property type="match status" value="1"/>
</dbReference>
<evidence type="ECO:0000256" key="1">
    <source>
        <dbReference type="ARBA" id="ARBA00005896"/>
    </source>
</evidence>
<name>A0A9P1DT88_9DINO</name>
<dbReference type="Proteomes" id="UP001152797">
    <property type="component" value="Unassembled WGS sequence"/>
</dbReference>
<evidence type="ECO:0000313" key="9">
    <source>
        <dbReference type="EMBL" id="CAL1169314.1"/>
    </source>
</evidence>
<dbReference type="OrthoDB" id="5818554at2759"/>
<comment type="similarity">
    <text evidence="1">Belongs to the TfdA dioxygenase family.</text>
</comment>
<feature type="region of interest" description="Disordered" evidence="6">
    <location>
        <begin position="346"/>
        <end position="371"/>
    </location>
</feature>
<dbReference type="Gene3D" id="3.60.130.10">
    <property type="entry name" value="Clavaminate synthase-like"/>
    <property type="match status" value="1"/>
</dbReference>
<keyword evidence="5" id="KW-0408">Iron</keyword>
<dbReference type="AlphaFoldDB" id="A0A9P1DT88"/>
<keyword evidence="4" id="KW-0560">Oxidoreductase</keyword>
<gene>
    <name evidence="8" type="ORF">C1SCF055_LOCUS40730</name>
</gene>
<evidence type="ECO:0000313" key="8">
    <source>
        <dbReference type="EMBL" id="CAI4015939.1"/>
    </source>
</evidence>
<keyword evidence="3 10" id="KW-0223">Dioxygenase</keyword>
<dbReference type="GO" id="GO:0046872">
    <property type="term" value="F:metal ion binding"/>
    <property type="evidence" value="ECO:0007669"/>
    <property type="project" value="UniProtKB-KW"/>
</dbReference>
<evidence type="ECO:0000256" key="5">
    <source>
        <dbReference type="ARBA" id="ARBA00023004"/>
    </source>
</evidence>
<keyword evidence="2" id="KW-0479">Metal-binding</keyword>
<reference evidence="9" key="2">
    <citation type="submission" date="2024-04" db="EMBL/GenBank/DDBJ databases">
        <authorList>
            <person name="Chen Y."/>
            <person name="Shah S."/>
            <person name="Dougan E. K."/>
            <person name="Thang M."/>
            <person name="Chan C."/>
        </authorList>
    </citation>
    <scope>NUCLEOTIDE SEQUENCE [LARGE SCALE GENOMIC DNA]</scope>
</reference>
<dbReference type="InterPro" id="IPR042098">
    <property type="entry name" value="TauD-like_sf"/>
</dbReference>
<comment type="caution">
    <text evidence="8">The sequence shown here is derived from an EMBL/GenBank/DDBJ whole genome shotgun (WGS) entry which is preliminary data.</text>
</comment>
<feature type="region of interest" description="Disordered" evidence="6">
    <location>
        <begin position="220"/>
        <end position="242"/>
    </location>
</feature>
<evidence type="ECO:0000259" key="7">
    <source>
        <dbReference type="Pfam" id="PF02668"/>
    </source>
</evidence>
<evidence type="ECO:0000256" key="6">
    <source>
        <dbReference type="SAM" id="MobiDB-lite"/>
    </source>
</evidence>